<dbReference type="Pfam" id="PF02581">
    <property type="entry name" value="TMP-TENI"/>
    <property type="match status" value="1"/>
</dbReference>
<feature type="domain" description="Thiamine phosphate synthase/TenI" evidence="1">
    <location>
        <begin position="87"/>
        <end position="232"/>
    </location>
</feature>
<proteinExistence type="predicted"/>
<dbReference type="SUPFAM" id="SSF51391">
    <property type="entry name" value="Thiamin phosphate synthase"/>
    <property type="match status" value="1"/>
</dbReference>
<sequence length="238" mass="24678">MRARTPATLSAMDGRGEAGEEGVMILPAGYSDDARALWDAATALNRAAAAVSPSVARLPPLLFFTDPDRTSRPWETVARLPAGSGVVYRAFGAADAIQTGRRLREATRGAGVKLLVGRDADLAEILEADGLHLPEREARQARSVGRAHPDWLLTAAWHGGRPITEGLDALVLSPVFPAGGASAVKPALGVAEFGRWIQDVDLPVYALGGIGPDNVASLTGSGACGLAGVEAIQSAFHS</sequence>
<protein>
    <submittedName>
        <fullName evidence="2">Thiamine phosphate synthase</fullName>
    </submittedName>
</protein>
<dbReference type="EMBL" id="CP048751">
    <property type="protein sequence ID" value="QIH74573.1"/>
    <property type="molecule type" value="Genomic_DNA"/>
</dbReference>
<reference evidence="2 3" key="1">
    <citation type="submission" date="2020-01" db="EMBL/GenBank/DDBJ databases">
        <authorList>
            <person name="Wang S."/>
        </authorList>
    </citation>
    <scope>NUCLEOTIDE SEQUENCE [LARGE SCALE GENOMIC DNA]</scope>
    <source>
        <strain evidence="2 3">D151-2-6</strain>
    </source>
</reference>
<dbReference type="InterPro" id="IPR036206">
    <property type="entry name" value="ThiamineP_synth_sf"/>
</dbReference>
<accession>A0AB37EC24</accession>
<dbReference type="CDD" id="cd00564">
    <property type="entry name" value="TMP_TenI"/>
    <property type="match status" value="1"/>
</dbReference>
<organism evidence="2 3">
    <name type="scientific">Brevundimonas mediterranea</name>
    <dbReference type="NCBI Taxonomy" id="74329"/>
    <lineage>
        <taxon>Bacteria</taxon>
        <taxon>Pseudomonadati</taxon>
        <taxon>Pseudomonadota</taxon>
        <taxon>Alphaproteobacteria</taxon>
        <taxon>Caulobacterales</taxon>
        <taxon>Caulobacteraceae</taxon>
        <taxon>Brevundimonas</taxon>
    </lineage>
</organism>
<dbReference type="KEGG" id="bmed:GYM46_07370"/>
<dbReference type="InterPro" id="IPR022998">
    <property type="entry name" value="ThiamineP_synth_TenI"/>
</dbReference>
<evidence type="ECO:0000313" key="2">
    <source>
        <dbReference type="EMBL" id="QIH74573.1"/>
    </source>
</evidence>
<dbReference type="Proteomes" id="UP000501325">
    <property type="component" value="Chromosome"/>
</dbReference>
<evidence type="ECO:0000313" key="3">
    <source>
        <dbReference type="Proteomes" id="UP000501325"/>
    </source>
</evidence>
<dbReference type="AlphaFoldDB" id="A0AB37EC24"/>
<dbReference type="GO" id="GO:0009228">
    <property type="term" value="P:thiamine biosynthetic process"/>
    <property type="evidence" value="ECO:0007669"/>
    <property type="project" value="UniProtKB-KW"/>
</dbReference>
<gene>
    <name evidence="2" type="ORF">GYM46_07370</name>
</gene>
<name>A0AB37EC24_9CAUL</name>
<evidence type="ECO:0000259" key="1">
    <source>
        <dbReference type="Pfam" id="PF02581"/>
    </source>
</evidence>
<dbReference type="Gene3D" id="3.20.20.70">
    <property type="entry name" value="Aldolase class I"/>
    <property type="match status" value="1"/>
</dbReference>
<dbReference type="InterPro" id="IPR013785">
    <property type="entry name" value="Aldolase_TIM"/>
</dbReference>